<dbReference type="InterPro" id="IPR036412">
    <property type="entry name" value="HAD-like_sf"/>
</dbReference>
<dbReference type="AlphaFoldDB" id="A0A383B0L0"/>
<accession>A0A383B0L0</accession>
<sequence>MSDGKPAIFLDRDGTLIIETGYLHEPEKVELIPGAGEA</sequence>
<name>A0A383B0L0_9ZZZZ</name>
<organism evidence="1">
    <name type="scientific">marine metagenome</name>
    <dbReference type="NCBI Taxonomy" id="408172"/>
    <lineage>
        <taxon>unclassified sequences</taxon>
        <taxon>metagenomes</taxon>
        <taxon>ecological metagenomes</taxon>
    </lineage>
</organism>
<proteinExistence type="predicted"/>
<dbReference type="InterPro" id="IPR023214">
    <property type="entry name" value="HAD_sf"/>
</dbReference>
<dbReference type="Gene3D" id="3.40.50.1000">
    <property type="entry name" value="HAD superfamily/HAD-like"/>
    <property type="match status" value="1"/>
</dbReference>
<protein>
    <recommendedName>
        <fullName evidence="2">D,D-heptose 1,7-bisphosphate phosphatase</fullName>
    </recommendedName>
</protein>
<reference evidence="1" key="1">
    <citation type="submission" date="2018-05" db="EMBL/GenBank/DDBJ databases">
        <authorList>
            <person name="Lanie J.A."/>
            <person name="Ng W.-L."/>
            <person name="Kazmierczak K.M."/>
            <person name="Andrzejewski T.M."/>
            <person name="Davidsen T.M."/>
            <person name="Wayne K.J."/>
            <person name="Tettelin H."/>
            <person name="Glass J.I."/>
            <person name="Rusch D."/>
            <person name="Podicherti R."/>
            <person name="Tsui H.-C.T."/>
            <person name="Winkler M.E."/>
        </authorList>
    </citation>
    <scope>NUCLEOTIDE SEQUENCE</scope>
</reference>
<dbReference type="EMBL" id="UINC01196569">
    <property type="protein sequence ID" value="SVE13627.1"/>
    <property type="molecule type" value="Genomic_DNA"/>
</dbReference>
<evidence type="ECO:0000313" key="1">
    <source>
        <dbReference type="EMBL" id="SVE13627.1"/>
    </source>
</evidence>
<gene>
    <name evidence="1" type="ORF">METZ01_LOCUS466481</name>
</gene>
<feature type="non-terminal residue" evidence="1">
    <location>
        <position position="38"/>
    </location>
</feature>
<evidence type="ECO:0008006" key="2">
    <source>
        <dbReference type="Google" id="ProtNLM"/>
    </source>
</evidence>
<dbReference type="SUPFAM" id="SSF56784">
    <property type="entry name" value="HAD-like"/>
    <property type="match status" value="1"/>
</dbReference>